<reference evidence="4 5" key="1">
    <citation type="submission" date="2016-04" db="EMBL/GenBank/DDBJ databases">
        <title>Chloroflexus islandicus sp. nov., a thermophilic filamentous anoxygenic phototrophic bacterium from geyser Strokkur (Iceland).</title>
        <authorList>
            <person name="Gaisin V.A."/>
            <person name="Kalashnikov A.M."/>
            <person name="Sukhacheva M.V."/>
            <person name="Grouzdev D.S."/>
            <person name="Ivanov T.M."/>
            <person name="Kuznetsov B."/>
            <person name="Gorlenko V.M."/>
        </authorList>
    </citation>
    <scope>NUCLEOTIDE SEQUENCE [LARGE SCALE GENOMIC DNA]</scope>
    <source>
        <strain evidence="5">isl-2</strain>
    </source>
</reference>
<dbReference type="CDD" id="cd05009">
    <property type="entry name" value="SIS_GlmS_GlmD_2"/>
    <property type="match status" value="1"/>
</dbReference>
<feature type="domain" description="SIS" evidence="3">
    <location>
        <begin position="194"/>
        <end position="334"/>
    </location>
</feature>
<evidence type="ECO:0000313" key="5">
    <source>
        <dbReference type="Proteomes" id="UP000078287"/>
    </source>
</evidence>
<dbReference type="PANTHER" id="PTHR10937">
    <property type="entry name" value="GLUCOSAMINE--FRUCTOSE-6-PHOSPHATE AMINOTRANSFERASE, ISOMERIZING"/>
    <property type="match status" value="1"/>
</dbReference>
<keyword evidence="2" id="KW-1133">Transmembrane helix</keyword>
<keyword evidence="1" id="KW-0677">Repeat</keyword>
<dbReference type="GO" id="GO:0097367">
    <property type="term" value="F:carbohydrate derivative binding"/>
    <property type="evidence" value="ECO:0007669"/>
    <property type="project" value="InterPro"/>
</dbReference>
<keyword evidence="2" id="KW-0812">Transmembrane</keyword>
<dbReference type="PANTHER" id="PTHR10937:SF8">
    <property type="entry name" value="AMINOTRANSFERASE-RELATED"/>
    <property type="match status" value="1"/>
</dbReference>
<evidence type="ECO:0000259" key="3">
    <source>
        <dbReference type="PROSITE" id="PS51464"/>
    </source>
</evidence>
<dbReference type="GO" id="GO:1901135">
    <property type="term" value="P:carbohydrate derivative metabolic process"/>
    <property type="evidence" value="ECO:0007669"/>
    <property type="project" value="InterPro"/>
</dbReference>
<evidence type="ECO:0000313" key="4">
    <source>
        <dbReference type="EMBL" id="OAN43296.1"/>
    </source>
</evidence>
<dbReference type="OrthoDB" id="9782098at2"/>
<dbReference type="SUPFAM" id="SSF53697">
    <property type="entry name" value="SIS domain"/>
    <property type="match status" value="1"/>
</dbReference>
<dbReference type="EMBL" id="LWQS01000080">
    <property type="protein sequence ID" value="OAN43296.1"/>
    <property type="molecule type" value="Genomic_DNA"/>
</dbReference>
<dbReference type="Pfam" id="PF01380">
    <property type="entry name" value="SIS"/>
    <property type="match status" value="2"/>
</dbReference>
<dbReference type="GO" id="GO:0008483">
    <property type="term" value="F:transaminase activity"/>
    <property type="evidence" value="ECO:0007669"/>
    <property type="project" value="UniProtKB-KW"/>
</dbReference>
<keyword evidence="4" id="KW-0032">Aminotransferase</keyword>
<dbReference type="InterPro" id="IPR035490">
    <property type="entry name" value="GlmS/FrlB_SIS"/>
</dbReference>
<dbReference type="STRING" id="1707952.A6A03_18425"/>
<comment type="caution">
    <text evidence="4">The sequence shown here is derived from an EMBL/GenBank/DDBJ whole genome shotgun (WGS) entry which is preliminary data.</text>
</comment>
<dbReference type="PROSITE" id="PS51464">
    <property type="entry name" value="SIS"/>
    <property type="match status" value="2"/>
</dbReference>
<organism evidence="4 5">
    <name type="scientific">Chloroflexus islandicus</name>
    <dbReference type="NCBI Taxonomy" id="1707952"/>
    <lineage>
        <taxon>Bacteria</taxon>
        <taxon>Bacillati</taxon>
        <taxon>Chloroflexota</taxon>
        <taxon>Chloroflexia</taxon>
        <taxon>Chloroflexales</taxon>
        <taxon>Chloroflexineae</taxon>
        <taxon>Chloroflexaceae</taxon>
        <taxon>Chloroflexus</taxon>
    </lineage>
</organism>
<evidence type="ECO:0000256" key="1">
    <source>
        <dbReference type="ARBA" id="ARBA00022737"/>
    </source>
</evidence>
<dbReference type="AlphaFoldDB" id="A0A178M4A0"/>
<dbReference type="InterPro" id="IPR001347">
    <property type="entry name" value="SIS_dom"/>
</dbReference>
<sequence>MTIYQEIRSQPDVIAGLLEYGLSQAHHIAATIRARDIRYVYLAGRGTSEHAGIYGQYLLGALNGLPVALAAPSLFTIYRQPPQLRDALVIGVSQSGQSPDILAVIDEAQRQGALTLAITNDAASPLAQRAALHFDIAAGPELAVAATKTYTAQLTVFALVAVALANDQTRLTELNQLPAALTAALHLEAGAAAAAAHFREMRHCVVLGRGFQLATALEWSLKLKEMAYVVAERYSTAEFQHGPIALIEPGFPVLAIAPRDAGSQSTIELLARLRAAGADLLALSDDETILAAHPLNLRLPRSMPGWLAPIVAIVPAQLFCYHLALARGIDPAAPRGLRKVTRTE</sequence>
<accession>A0A178M4A0</accession>
<evidence type="ECO:0000256" key="2">
    <source>
        <dbReference type="SAM" id="Phobius"/>
    </source>
</evidence>
<dbReference type="Gene3D" id="3.40.50.10490">
    <property type="entry name" value="Glucose-6-phosphate isomerase like protein, domain 1"/>
    <property type="match status" value="2"/>
</dbReference>
<feature type="transmembrane region" description="Helical" evidence="2">
    <location>
        <begin position="306"/>
        <end position="329"/>
    </location>
</feature>
<protein>
    <submittedName>
        <fullName evidence="4">Glucosamine--fructose-6-phosphate aminotransferase</fullName>
    </submittedName>
</protein>
<keyword evidence="5" id="KW-1185">Reference proteome</keyword>
<dbReference type="InterPro" id="IPR035466">
    <property type="entry name" value="GlmS/AgaS_SIS"/>
</dbReference>
<keyword evidence="2" id="KW-0472">Membrane</keyword>
<keyword evidence="4" id="KW-0808">Transferase</keyword>
<dbReference type="Proteomes" id="UP000078287">
    <property type="component" value="Unassembled WGS sequence"/>
</dbReference>
<proteinExistence type="predicted"/>
<name>A0A178M4A0_9CHLR</name>
<dbReference type="InterPro" id="IPR046348">
    <property type="entry name" value="SIS_dom_sf"/>
</dbReference>
<dbReference type="CDD" id="cd05008">
    <property type="entry name" value="SIS_GlmS_GlmD_1"/>
    <property type="match status" value="1"/>
</dbReference>
<gene>
    <name evidence="4" type="ORF">A6A03_18425</name>
</gene>
<feature type="domain" description="SIS" evidence="3">
    <location>
        <begin position="28"/>
        <end position="170"/>
    </location>
</feature>
<dbReference type="RefSeq" id="WP_066790154.1">
    <property type="nucleotide sequence ID" value="NZ_LWQS01000080.1"/>
</dbReference>